<proteinExistence type="predicted"/>
<evidence type="ECO:0000313" key="2">
    <source>
        <dbReference type="Proteomes" id="UP000827892"/>
    </source>
</evidence>
<organism evidence="1 2">
    <name type="scientific">Caenorhabditis briggsae</name>
    <dbReference type="NCBI Taxonomy" id="6238"/>
    <lineage>
        <taxon>Eukaryota</taxon>
        <taxon>Metazoa</taxon>
        <taxon>Ecdysozoa</taxon>
        <taxon>Nematoda</taxon>
        <taxon>Chromadorea</taxon>
        <taxon>Rhabditida</taxon>
        <taxon>Rhabditina</taxon>
        <taxon>Rhabditomorpha</taxon>
        <taxon>Rhabditoidea</taxon>
        <taxon>Rhabditidae</taxon>
        <taxon>Peloderinae</taxon>
        <taxon>Caenorhabditis</taxon>
    </lineage>
</organism>
<protein>
    <submittedName>
        <fullName evidence="1">Uncharacterized protein</fullName>
    </submittedName>
</protein>
<accession>A0AAE9D040</accession>
<gene>
    <name evidence="1" type="ORF">L3Y34_007424</name>
</gene>
<sequence>MDQTALIEMLKQKNEEIKKNIANQSSEHELKIETRKNAIQLIGKAHQQKMSHLLTLFLITKEYLENENTKNNLKNFSEVIYTSKLIIEKIRIVLTNEEDQNEELLEVCHEFPAESLASLKNQVTTFSTDLLNSRYFKEPAHTQLKEYCKMLHNFLLDCPHIAISHKTYSKEFWRQQSEALKLLTETGTKILNEHSVINSIVLL</sequence>
<name>A0AAE9D040_CAEBR</name>
<dbReference type="AlphaFoldDB" id="A0AAE9D040"/>
<dbReference type="EMBL" id="CP090895">
    <property type="protein sequence ID" value="ULT88206.1"/>
    <property type="molecule type" value="Genomic_DNA"/>
</dbReference>
<evidence type="ECO:0000313" key="1">
    <source>
        <dbReference type="EMBL" id="ULT88206.1"/>
    </source>
</evidence>
<dbReference type="Proteomes" id="UP000827892">
    <property type="component" value="Chromosome V"/>
</dbReference>
<reference evidence="1 2" key="1">
    <citation type="submission" date="2022-02" db="EMBL/GenBank/DDBJ databases">
        <title>Chromosome-level reference genomes for two strains of Caenorhabditis briggsae: an improved platform for comparative genomics.</title>
        <authorList>
            <person name="Stevens L."/>
            <person name="Andersen E.C."/>
        </authorList>
    </citation>
    <scope>NUCLEOTIDE SEQUENCE [LARGE SCALE GENOMIC DNA]</scope>
    <source>
        <strain evidence="1">QX1410_ONT</strain>
        <tissue evidence="1">Whole-organism</tissue>
    </source>
</reference>